<dbReference type="OrthoDB" id="1112098at2"/>
<dbReference type="EMBL" id="CP012836">
    <property type="protein sequence ID" value="AMQ57869.1"/>
    <property type="molecule type" value="Genomic_DNA"/>
</dbReference>
<keyword evidence="4" id="KW-1185">Reference proteome</keyword>
<dbReference type="Proteomes" id="UP000073816">
    <property type="component" value="Chromosome"/>
</dbReference>
<accession>A0A142ERW4</accession>
<reference evidence="3 4" key="2">
    <citation type="journal article" date="2016" name="Genome Announc.">
        <title>Complete Genome Sequence of Algoriphagus sp. Strain M8-2, Isolated from a Brackish Lake.</title>
        <authorList>
            <person name="Muraguchi Y."/>
            <person name="Kushimoto K."/>
            <person name="Ohtsubo Y."/>
            <person name="Suzuki T."/>
            <person name="Dohra H."/>
            <person name="Kimbara K."/>
            <person name="Shintani M."/>
        </authorList>
    </citation>
    <scope>NUCLEOTIDE SEQUENCE [LARGE SCALE GENOMIC DNA]</scope>
    <source>
        <strain evidence="3 4">M8-2</strain>
    </source>
</reference>
<feature type="region of interest" description="Disordered" evidence="1">
    <location>
        <begin position="103"/>
        <end position="133"/>
    </location>
</feature>
<proteinExistence type="predicted"/>
<protein>
    <recommendedName>
        <fullName evidence="5">LysM domain-containing protein</fullName>
    </recommendedName>
</protein>
<reference evidence="4" key="1">
    <citation type="submission" date="2015-09" db="EMBL/GenBank/DDBJ databases">
        <title>Complete sequence of Algoriphagus sp. M8-2.</title>
        <authorList>
            <person name="Shintani M."/>
        </authorList>
    </citation>
    <scope>NUCLEOTIDE SEQUENCE [LARGE SCALE GENOMIC DNA]</scope>
    <source>
        <strain evidence="4">M8-2</strain>
    </source>
</reference>
<dbReference type="STRING" id="1727163.AO498_15555"/>
<evidence type="ECO:0000313" key="3">
    <source>
        <dbReference type="EMBL" id="AMQ57869.1"/>
    </source>
</evidence>
<organism evidence="3 4">
    <name type="scientific">Algoriphagus sanaruensis</name>
    <dbReference type="NCBI Taxonomy" id="1727163"/>
    <lineage>
        <taxon>Bacteria</taxon>
        <taxon>Pseudomonadati</taxon>
        <taxon>Bacteroidota</taxon>
        <taxon>Cytophagia</taxon>
        <taxon>Cytophagales</taxon>
        <taxon>Cyclobacteriaceae</taxon>
        <taxon>Algoriphagus</taxon>
    </lineage>
</organism>
<dbReference type="RefSeq" id="WP_148660264.1">
    <property type="nucleotide sequence ID" value="NZ_CP012836.1"/>
</dbReference>
<feature type="chain" id="PRO_5007494331" description="LysM domain-containing protein" evidence="2">
    <location>
        <begin position="21"/>
        <end position="533"/>
    </location>
</feature>
<evidence type="ECO:0008006" key="5">
    <source>
        <dbReference type="Google" id="ProtNLM"/>
    </source>
</evidence>
<name>A0A142ERW4_9BACT</name>
<gene>
    <name evidence="3" type="ORF">AO498_15555</name>
</gene>
<evidence type="ECO:0000256" key="1">
    <source>
        <dbReference type="SAM" id="MobiDB-lite"/>
    </source>
</evidence>
<evidence type="ECO:0000313" key="4">
    <source>
        <dbReference type="Proteomes" id="UP000073816"/>
    </source>
</evidence>
<dbReference type="KEGG" id="alm:AO498_15555"/>
<evidence type="ECO:0000256" key="2">
    <source>
        <dbReference type="SAM" id="SignalP"/>
    </source>
</evidence>
<dbReference type="AlphaFoldDB" id="A0A142ERW4"/>
<dbReference type="SUPFAM" id="SSF56935">
    <property type="entry name" value="Porins"/>
    <property type="match status" value="1"/>
</dbReference>
<sequence length="533" mass="60777">MKKLILLLFLFFGWVLTGKAQQSSAVMDSIQGKVTFLTSDNIYLNFDQTDRIQVGDTLYRVQNQSKIAVLVLYRKSSVSVIAKPIPGNTFKVGDPILALVPKPIEKKEEKPSPAPTPVPRKSTAKVAPKVEKKEETLRGTVAVNNYSSLTEGDFSSRSVARISAHADDINGSGLSFRTYARYRQNRIDRNAQQDVFGKFFLYEFALDYNVEDQFTITAGRFINRNMVSVGAMDGLKLEKNGRIGFGGVVAGFRPDPVSFGLNTDLLQFGAYAGLYHNKSHSAFTSVGFMEQTNKRLTDRRYLYMQHQSNLSEKVSLFASSEMDLYQKDSSGLGGMSTRLSNLFLTANYRFSSAFNVSASYDVRRNFILYESFAEELDRLLRDDPYRTGLRLRANYRLSKYVRWGVAMSRRLQSDKKNEYSQISSTLQFTKIPGIQGNLMLMGSLNKNAFLSYQSFLVRYSKDFWKGRITLAPYGRYLNYSYFNTETPDTWQVYAGMDTNLDITNRLSLRLLYDYSTRNSTITHRFNINLTQRF</sequence>
<feature type="signal peptide" evidence="2">
    <location>
        <begin position="1"/>
        <end position="20"/>
    </location>
</feature>
<dbReference type="PATRIC" id="fig|1727163.4.peg.3264"/>
<keyword evidence="2" id="KW-0732">Signal</keyword>